<feature type="transmembrane region" description="Helical" evidence="6">
    <location>
        <begin position="223"/>
        <end position="242"/>
    </location>
</feature>
<keyword evidence="9" id="KW-1185">Reference proteome</keyword>
<dbReference type="PANTHER" id="PTHR33406:SF12">
    <property type="entry name" value="BLR2997 PROTEIN"/>
    <property type="match status" value="1"/>
</dbReference>
<feature type="transmembrane region" description="Helical" evidence="6">
    <location>
        <begin position="705"/>
        <end position="730"/>
    </location>
</feature>
<feature type="transmembrane region" description="Helical" evidence="6">
    <location>
        <begin position="661"/>
        <end position="684"/>
    </location>
</feature>
<feature type="domain" description="Membrane transport protein MMPL" evidence="7">
    <location>
        <begin position="48"/>
        <end position="374"/>
    </location>
</feature>
<evidence type="ECO:0000256" key="4">
    <source>
        <dbReference type="ARBA" id="ARBA00022989"/>
    </source>
</evidence>
<evidence type="ECO:0000256" key="1">
    <source>
        <dbReference type="ARBA" id="ARBA00004651"/>
    </source>
</evidence>
<evidence type="ECO:0000256" key="6">
    <source>
        <dbReference type="SAM" id="Phobius"/>
    </source>
</evidence>
<evidence type="ECO:0000256" key="5">
    <source>
        <dbReference type="ARBA" id="ARBA00023136"/>
    </source>
</evidence>
<dbReference type="EMBL" id="JBHRSZ010000005">
    <property type="protein sequence ID" value="MFC3152048.1"/>
    <property type="molecule type" value="Genomic_DNA"/>
</dbReference>
<dbReference type="RefSeq" id="WP_386721806.1">
    <property type="nucleotide sequence ID" value="NZ_JBHRSZ010000005.1"/>
</dbReference>
<keyword evidence="4 6" id="KW-1133">Transmembrane helix</keyword>
<feature type="transmembrane region" description="Helical" evidence="6">
    <location>
        <begin position="276"/>
        <end position="300"/>
    </location>
</feature>
<feature type="transmembrane region" description="Helical" evidence="6">
    <location>
        <begin position="321"/>
        <end position="341"/>
    </location>
</feature>
<dbReference type="InterPro" id="IPR004869">
    <property type="entry name" value="MMPL_dom"/>
</dbReference>
<evidence type="ECO:0000259" key="7">
    <source>
        <dbReference type="Pfam" id="PF03176"/>
    </source>
</evidence>
<evidence type="ECO:0000256" key="3">
    <source>
        <dbReference type="ARBA" id="ARBA00022692"/>
    </source>
</evidence>
<proteinExistence type="predicted"/>
<feature type="transmembrane region" description="Helical" evidence="6">
    <location>
        <begin position="609"/>
        <end position="629"/>
    </location>
</feature>
<dbReference type="SUPFAM" id="SSF82866">
    <property type="entry name" value="Multidrug efflux transporter AcrB transmembrane domain"/>
    <property type="match status" value="2"/>
</dbReference>
<keyword evidence="5 6" id="KW-0472">Membrane</keyword>
<dbReference type="InterPro" id="IPR050545">
    <property type="entry name" value="Mycobact_MmpL"/>
</dbReference>
<gene>
    <name evidence="8" type="ORF">ACFOEK_13480</name>
</gene>
<feature type="domain" description="Membrane transport protein MMPL" evidence="7">
    <location>
        <begin position="553"/>
        <end position="767"/>
    </location>
</feature>
<feature type="transmembrane region" description="Helical" evidence="6">
    <location>
        <begin position="249"/>
        <end position="270"/>
    </location>
</feature>
<name>A0ABV7HHG1_9GAMM</name>
<feature type="transmembrane region" description="Helical" evidence="6">
    <location>
        <begin position="742"/>
        <end position="765"/>
    </location>
</feature>
<dbReference type="PANTHER" id="PTHR33406">
    <property type="entry name" value="MEMBRANE PROTEIN MJ1562-RELATED"/>
    <property type="match status" value="1"/>
</dbReference>
<accession>A0ABV7HHG1</accession>
<feature type="transmembrane region" description="Helical" evidence="6">
    <location>
        <begin position="353"/>
        <end position="375"/>
    </location>
</feature>
<dbReference type="Proteomes" id="UP001595476">
    <property type="component" value="Unassembled WGS sequence"/>
</dbReference>
<evidence type="ECO:0000313" key="9">
    <source>
        <dbReference type="Proteomes" id="UP001595476"/>
    </source>
</evidence>
<feature type="transmembrane region" description="Helical" evidence="6">
    <location>
        <begin position="409"/>
        <end position="427"/>
    </location>
</feature>
<reference evidence="9" key="1">
    <citation type="journal article" date="2019" name="Int. J. Syst. Evol. Microbiol.">
        <title>The Global Catalogue of Microorganisms (GCM) 10K type strain sequencing project: providing services to taxonomists for standard genome sequencing and annotation.</title>
        <authorList>
            <consortium name="The Broad Institute Genomics Platform"/>
            <consortium name="The Broad Institute Genome Sequencing Center for Infectious Disease"/>
            <person name="Wu L."/>
            <person name="Ma J."/>
        </authorList>
    </citation>
    <scope>NUCLEOTIDE SEQUENCE [LARGE SCALE GENOMIC DNA]</scope>
    <source>
        <strain evidence="9">KCTC 52438</strain>
    </source>
</reference>
<keyword evidence="3 6" id="KW-0812">Transmembrane</keyword>
<protein>
    <submittedName>
        <fullName evidence="8">RND family transporter</fullName>
    </submittedName>
</protein>
<feature type="transmembrane region" description="Helical" evidence="6">
    <location>
        <begin position="636"/>
        <end position="655"/>
    </location>
</feature>
<comment type="subcellular location">
    <subcellularLocation>
        <location evidence="1">Cell membrane</location>
        <topology evidence="1">Multi-pass membrane protein</topology>
    </subcellularLocation>
</comment>
<evidence type="ECO:0000256" key="2">
    <source>
        <dbReference type="ARBA" id="ARBA00022475"/>
    </source>
</evidence>
<dbReference type="Gene3D" id="1.20.1640.10">
    <property type="entry name" value="Multidrug efflux transporter AcrB transmembrane domain"/>
    <property type="match status" value="2"/>
</dbReference>
<organism evidence="8 9">
    <name type="scientific">Litoribrevibacter euphylliae</name>
    <dbReference type="NCBI Taxonomy" id="1834034"/>
    <lineage>
        <taxon>Bacteria</taxon>
        <taxon>Pseudomonadati</taxon>
        <taxon>Pseudomonadota</taxon>
        <taxon>Gammaproteobacteria</taxon>
        <taxon>Oceanospirillales</taxon>
        <taxon>Oceanospirillaceae</taxon>
        <taxon>Litoribrevibacter</taxon>
    </lineage>
</organism>
<keyword evidence="2" id="KW-1003">Cell membrane</keyword>
<comment type="caution">
    <text evidence="8">The sequence shown here is derived from an EMBL/GenBank/DDBJ whole genome shotgun (WGS) entry which is preliminary data.</text>
</comment>
<dbReference type="Pfam" id="PF03176">
    <property type="entry name" value="MMPL"/>
    <property type="match status" value="2"/>
</dbReference>
<evidence type="ECO:0000313" key="8">
    <source>
        <dbReference type="EMBL" id="MFC3152048.1"/>
    </source>
</evidence>
<sequence length="820" mass="90742">MFSRYLCFLETHSRSVVFMCLALSLLLASGMTRLGLSSDFRVYFSDDNPQLKTFDALEAQFSKMDNLWIYIESEGSSFFSSDRLPIIEKLTEEAWTLAHVIRVSSLTNYQHTDVEGDELWVNFLVEDAPSLSSEQLQKIQAIARSEPALKSNVISEDGQAALIQLRLALPDDGEGRIAAGQESLAQARALMAEYRTAYPDVRFLLAGSVASNVTMQEAVAQDLGSLAIVSYLMLLAILWLLLRSVFGMMISLGIISMSSLGTLGFFGWLGTTLAPVAGFVLTAIMTLAIADSVHLLVSYFQQLGEGKKKRQAIRESFRINLGPVFVTSLTTIIGVLCLNTSDSPPYQDLGNMIAVGVFMAWLLSMTLTPALLFWLPEPSNHSSDSQQSVGGLQRALLALAERVIRYPKAWFVGCGCVVLVLCYSVSFNKLSESWHEFFDHTFEIRQAVERINETISGNNLMEFSMETGVADGIYEPEYMQTLADFSDWLRAQPGVANVYTVSDTVKRLNRDLNQGQSDAYRIPQSRELIAQQLLLYELSLPMGLGLEDTIDLDRSATRVGVTLKKMDSEQIIAIEQNARLWLAEHAPQLVETEGTSYAVIFAHIVHRNVVSLVIGTMMAMLVICVVLMISLRSVKLGLLSLVPNIAPAALAYGIWGMTEGYIDTSVAVVMCISLGVVVDDTVHFMSKYLRARREHGMSAPEAIRYAFRTVAVALLITTITLVAGFSVMMFSHFTPSVATGTLMALTLALALVVDFLFLPALLLLFDKMSYYQSHTEQVSSSGLLDESRGDDRDFKSHDNELRTMMASRVTQGHVQKEKTR</sequence>